<evidence type="ECO:0000256" key="9">
    <source>
        <dbReference type="ARBA" id="ARBA00023239"/>
    </source>
</evidence>
<dbReference type="Gene3D" id="3.50.30.80">
    <property type="entry name" value="IlvD/EDD C-terminal domain-like"/>
    <property type="match status" value="1"/>
</dbReference>
<dbReference type="Pfam" id="PF24877">
    <property type="entry name" value="ILV_EDD_C"/>
    <property type="match status" value="1"/>
</dbReference>
<evidence type="ECO:0000256" key="5">
    <source>
        <dbReference type="ARBA" id="ARBA00022723"/>
    </source>
</evidence>
<dbReference type="PROSITE" id="PS00886">
    <property type="entry name" value="ILVD_EDD_1"/>
    <property type="match status" value="1"/>
</dbReference>
<comment type="catalytic activity">
    <reaction evidence="11">
        <text>(2R)-2,3-dihydroxy-3-methylbutanoate = 3-methyl-2-oxobutanoate + H2O</text>
        <dbReference type="Rhea" id="RHEA:24809"/>
        <dbReference type="ChEBI" id="CHEBI:11851"/>
        <dbReference type="ChEBI" id="CHEBI:15377"/>
        <dbReference type="ChEBI" id="CHEBI:49072"/>
        <dbReference type="EC" id="4.2.1.9"/>
    </reaction>
    <physiologicalReaction direction="left-to-right" evidence="11">
        <dbReference type="Rhea" id="RHEA:24810"/>
    </physiologicalReaction>
</comment>
<evidence type="ECO:0000256" key="6">
    <source>
        <dbReference type="ARBA" id="ARBA00022842"/>
    </source>
</evidence>
<dbReference type="Pfam" id="PF00920">
    <property type="entry name" value="ILVD_EDD_N"/>
    <property type="match status" value="1"/>
</dbReference>
<protein>
    <recommendedName>
        <fullName evidence="14">dihydroxy-acid dehydratase</fullName>
        <ecNumber evidence="14">4.2.1.9</ecNumber>
    </recommendedName>
</protein>
<keyword evidence="7" id="KW-0408">Iron</keyword>
<keyword evidence="8" id="KW-0411">Iron-sulfur</keyword>
<evidence type="ECO:0000256" key="1">
    <source>
        <dbReference type="ARBA" id="ARBA00001946"/>
    </source>
</evidence>
<dbReference type="InterPro" id="IPR056740">
    <property type="entry name" value="ILV_EDD_C"/>
</dbReference>
<dbReference type="InterPro" id="IPR000581">
    <property type="entry name" value="ILV_EDD_N"/>
</dbReference>
<dbReference type="SUPFAM" id="SSF52016">
    <property type="entry name" value="LeuD/IlvD-like"/>
    <property type="match status" value="1"/>
</dbReference>
<gene>
    <name evidence="19" type="ORF">TRICI_001385</name>
</gene>
<evidence type="ECO:0000256" key="8">
    <source>
        <dbReference type="ARBA" id="ARBA00023014"/>
    </source>
</evidence>
<dbReference type="UniPathway" id="UPA00049">
    <property type="reaction ID" value="UER00061"/>
</dbReference>
<feature type="domain" description="Dihydroxy-acid/6-phosphogluconate dehydratase C-terminal" evidence="18">
    <location>
        <begin position="390"/>
        <end position="580"/>
    </location>
</feature>
<dbReference type="AlphaFoldDB" id="A0A642V8S6"/>
<accession>A0A642V8S6</accession>
<keyword evidence="10" id="KW-0100">Branched-chain amino acid biosynthesis</keyword>
<evidence type="ECO:0000256" key="16">
    <source>
        <dbReference type="ARBA" id="ARBA00052865"/>
    </source>
</evidence>
<dbReference type="PROSITE" id="PS00887">
    <property type="entry name" value="ILVD_EDD_2"/>
    <property type="match status" value="1"/>
</dbReference>
<sequence>MVGSSDFLPFSPLPAKDSNGNPVLKRYSHTITSSRNYPAAESMLYGAGIKNEDDMYHKPHVGISSVWWEGNPCNTHLLEFGKVVKEGVEKEGMIGWQFNATGVSDAITMGNLGMRFSLQSRDLIADSIETTACAQWHDANISIPGCDKNMPATLMAMARFNRPSIMIYGGTIKPGHSTTLDEPILVSHCFEMHGTYVAGQTTRETLDEVVRHACPGPGACGGQYTANTMSTAAEAMGMSLPGSSSIPAESPAKMRECLSAGKYIKHLMEKDIKPRDIMTREAFENAIVMTMALGGSTNACLHLLAIAHSADVDLNLDDIQKVSERVPYIADLKPSGKYVMEDLYNIGGVPAVMKLLHSAGFLNGDILTVTGKTLAENLKSAPSLPQDQVIIRPLNNPIKSQGHIRILSGNLAPKGAVAKITGKEGNSFTGKAKVFESEDHCIQCLQNNEIKPGENIVIVIRYEGPKGGPGMPEMLKVSGMLMGTELGKSVALITDGRYSGASHGFIIGHICPEAQDGGPIALVQNDDIVTIDAVKNTIHMDVSEEELARRRSQWKQPPLRVKRGTLAKYAALVSDASHGCVTDLF</sequence>
<dbReference type="InterPro" id="IPR050165">
    <property type="entry name" value="DHAD_IlvD/Edd"/>
</dbReference>
<evidence type="ECO:0000259" key="18">
    <source>
        <dbReference type="Pfam" id="PF24877"/>
    </source>
</evidence>
<comment type="caution">
    <text evidence="19">The sequence shown here is derived from an EMBL/GenBank/DDBJ whole genome shotgun (WGS) entry which is preliminary data.</text>
</comment>
<dbReference type="FunFam" id="3.50.30.80:FF:000001">
    <property type="entry name" value="Dihydroxy-acid dehydratase"/>
    <property type="match status" value="1"/>
</dbReference>
<comment type="similarity">
    <text evidence="2">Belongs to the IlvD/Edd family.</text>
</comment>
<name>A0A642V8S6_9ASCO</name>
<dbReference type="PANTHER" id="PTHR21000">
    <property type="entry name" value="DIHYDROXY-ACID DEHYDRATASE DAD"/>
    <property type="match status" value="1"/>
</dbReference>
<evidence type="ECO:0000259" key="17">
    <source>
        <dbReference type="Pfam" id="PF00920"/>
    </source>
</evidence>
<dbReference type="OrthoDB" id="3851628at2759"/>
<keyword evidence="3" id="KW-0028">Amino-acid biosynthesis</keyword>
<dbReference type="InterPro" id="IPR037237">
    <property type="entry name" value="IlvD/EDD_N"/>
</dbReference>
<dbReference type="SUPFAM" id="SSF143975">
    <property type="entry name" value="IlvD/EDD N-terminal domain-like"/>
    <property type="match status" value="1"/>
</dbReference>
<dbReference type="EC" id="4.2.1.9" evidence="14"/>
<evidence type="ECO:0000256" key="10">
    <source>
        <dbReference type="ARBA" id="ARBA00023304"/>
    </source>
</evidence>
<dbReference type="GO" id="GO:0051537">
    <property type="term" value="F:2 iron, 2 sulfur cluster binding"/>
    <property type="evidence" value="ECO:0007669"/>
    <property type="project" value="UniProtKB-KW"/>
</dbReference>
<evidence type="ECO:0000256" key="2">
    <source>
        <dbReference type="ARBA" id="ARBA00006486"/>
    </source>
</evidence>
<evidence type="ECO:0000256" key="7">
    <source>
        <dbReference type="ARBA" id="ARBA00023004"/>
    </source>
</evidence>
<dbReference type="GO" id="GO:0005739">
    <property type="term" value="C:mitochondrion"/>
    <property type="evidence" value="ECO:0007669"/>
    <property type="project" value="TreeGrafter"/>
</dbReference>
<dbReference type="NCBIfam" id="TIGR00110">
    <property type="entry name" value="ilvD"/>
    <property type="match status" value="1"/>
</dbReference>
<keyword evidence="20" id="KW-1185">Reference proteome</keyword>
<dbReference type="UniPathway" id="UPA00047">
    <property type="reaction ID" value="UER00057"/>
</dbReference>
<keyword evidence="5" id="KW-0479">Metal-binding</keyword>
<dbReference type="PANTHER" id="PTHR21000:SF13">
    <property type="entry name" value="DIHYDROXY-ACID DEHYDRATASE"/>
    <property type="match status" value="1"/>
</dbReference>
<dbReference type="GO" id="GO:0009097">
    <property type="term" value="P:isoleucine biosynthetic process"/>
    <property type="evidence" value="ECO:0007669"/>
    <property type="project" value="UniProtKB-UniPathway"/>
</dbReference>
<keyword evidence="6" id="KW-0460">Magnesium</keyword>
<evidence type="ECO:0000256" key="12">
    <source>
        <dbReference type="ARBA" id="ARBA00029436"/>
    </source>
</evidence>
<keyword evidence="4" id="KW-0001">2Fe-2S</keyword>
<comment type="cofactor">
    <cofactor evidence="15">
        <name>[2Fe-2S] cluster</name>
        <dbReference type="ChEBI" id="CHEBI:190135"/>
    </cofactor>
</comment>
<dbReference type="HAMAP" id="MF_00012">
    <property type="entry name" value="IlvD"/>
    <property type="match status" value="1"/>
</dbReference>
<dbReference type="GO" id="GO:0004160">
    <property type="term" value="F:dihydroxy-acid dehydratase activity"/>
    <property type="evidence" value="ECO:0007669"/>
    <property type="project" value="UniProtKB-EC"/>
</dbReference>
<dbReference type="EMBL" id="SWFS01000097">
    <property type="protein sequence ID" value="KAA8916522.1"/>
    <property type="molecule type" value="Genomic_DNA"/>
</dbReference>
<evidence type="ECO:0000256" key="14">
    <source>
        <dbReference type="ARBA" id="ARBA00029490"/>
    </source>
</evidence>
<evidence type="ECO:0000256" key="15">
    <source>
        <dbReference type="ARBA" id="ARBA00034078"/>
    </source>
</evidence>
<proteinExistence type="inferred from homology"/>
<dbReference type="VEuPathDB" id="FungiDB:TRICI_001385"/>
<evidence type="ECO:0000256" key="4">
    <source>
        <dbReference type="ARBA" id="ARBA00022714"/>
    </source>
</evidence>
<evidence type="ECO:0000256" key="3">
    <source>
        <dbReference type="ARBA" id="ARBA00022605"/>
    </source>
</evidence>
<dbReference type="Proteomes" id="UP000761534">
    <property type="component" value="Unassembled WGS sequence"/>
</dbReference>
<comment type="catalytic activity">
    <reaction evidence="16">
        <text>(2R,3R)-2,3-dihydroxy-3-methylpentanoate = (S)-3-methyl-2-oxopentanoate + H2O</text>
        <dbReference type="Rhea" id="RHEA:27694"/>
        <dbReference type="ChEBI" id="CHEBI:15377"/>
        <dbReference type="ChEBI" id="CHEBI:35146"/>
        <dbReference type="ChEBI" id="CHEBI:49258"/>
        <dbReference type="EC" id="4.2.1.9"/>
    </reaction>
    <physiologicalReaction direction="left-to-right" evidence="16">
        <dbReference type="Rhea" id="RHEA:27695"/>
    </physiologicalReaction>
</comment>
<dbReference type="InterPro" id="IPR020558">
    <property type="entry name" value="DiOHA_6PGluconate_deHydtase_CS"/>
</dbReference>
<dbReference type="NCBIfam" id="NF002068">
    <property type="entry name" value="PRK00911.1"/>
    <property type="match status" value="1"/>
</dbReference>
<evidence type="ECO:0000313" key="20">
    <source>
        <dbReference type="Proteomes" id="UP000761534"/>
    </source>
</evidence>
<keyword evidence="9" id="KW-0456">Lyase</keyword>
<comment type="pathway">
    <text evidence="13">Amino-acid biosynthesis; L-isoleucine biosynthesis; L-isoleucine from 2-oxobutanoate: step 3/4.</text>
</comment>
<dbReference type="InterPro" id="IPR004404">
    <property type="entry name" value="DihydroxyA_deHydtase"/>
</dbReference>
<dbReference type="GO" id="GO:0009099">
    <property type="term" value="P:L-valine biosynthetic process"/>
    <property type="evidence" value="ECO:0007669"/>
    <property type="project" value="UniProtKB-UniPathway"/>
</dbReference>
<evidence type="ECO:0000256" key="13">
    <source>
        <dbReference type="ARBA" id="ARBA00029437"/>
    </source>
</evidence>
<dbReference type="GO" id="GO:0046872">
    <property type="term" value="F:metal ion binding"/>
    <property type="evidence" value="ECO:0007669"/>
    <property type="project" value="UniProtKB-KW"/>
</dbReference>
<evidence type="ECO:0000256" key="11">
    <source>
        <dbReference type="ARBA" id="ARBA00029304"/>
    </source>
</evidence>
<comment type="cofactor">
    <cofactor evidence="1">
        <name>Mg(2+)</name>
        <dbReference type="ChEBI" id="CHEBI:18420"/>
    </cofactor>
</comment>
<feature type="domain" description="Dihydroxy-acid/6-phosphogluconate dehydratase N-terminal" evidence="17">
    <location>
        <begin position="58"/>
        <end position="377"/>
    </location>
</feature>
<evidence type="ECO:0000313" key="19">
    <source>
        <dbReference type="EMBL" id="KAA8916522.1"/>
    </source>
</evidence>
<organism evidence="19 20">
    <name type="scientific">Trichomonascus ciferrii</name>
    <dbReference type="NCBI Taxonomy" id="44093"/>
    <lineage>
        <taxon>Eukaryota</taxon>
        <taxon>Fungi</taxon>
        <taxon>Dikarya</taxon>
        <taxon>Ascomycota</taxon>
        <taxon>Saccharomycotina</taxon>
        <taxon>Dipodascomycetes</taxon>
        <taxon>Dipodascales</taxon>
        <taxon>Trichomonascaceae</taxon>
        <taxon>Trichomonascus</taxon>
        <taxon>Trichomonascus ciferrii complex</taxon>
    </lineage>
</organism>
<comment type="pathway">
    <text evidence="12">Amino-acid biosynthesis; L-valine biosynthesis; L-valine from pyruvate: step 3/4.</text>
</comment>
<reference evidence="19" key="1">
    <citation type="journal article" date="2019" name="G3 (Bethesda)">
        <title>Genome Assemblies of Two Rare Opportunistic Yeast Pathogens: Diutina rugosa (syn. Candida rugosa) and Trichomonascus ciferrii (syn. Candida ciferrii).</title>
        <authorList>
            <person name="Mixao V."/>
            <person name="Saus E."/>
            <person name="Hansen A.P."/>
            <person name="Lass-Florl C."/>
            <person name="Gabaldon T."/>
        </authorList>
    </citation>
    <scope>NUCLEOTIDE SEQUENCE</scope>
    <source>
        <strain evidence="19">CBS 4856</strain>
    </source>
</reference>
<dbReference type="InterPro" id="IPR042096">
    <property type="entry name" value="Dihydro-acid_dehy_C"/>
</dbReference>